<dbReference type="Pfam" id="PF00571">
    <property type="entry name" value="CBS"/>
    <property type="match status" value="2"/>
</dbReference>
<dbReference type="Gene3D" id="3.30.465.10">
    <property type="match status" value="1"/>
</dbReference>
<feature type="signal peptide" evidence="10">
    <location>
        <begin position="1"/>
        <end position="19"/>
    </location>
</feature>
<evidence type="ECO:0000259" key="11">
    <source>
        <dbReference type="PROSITE" id="PS51371"/>
    </source>
</evidence>
<keyword evidence="10" id="KW-0732">Signal</keyword>
<dbReference type="Proteomes" id="UP000178943">
    <property type="component" value="Unassembled WGS sequence"/>
</dbReference>
<feature type="transmembrane region" description="Helical" evidence="9">
    <location>
        <begin position="86"/>
        <end position="107"/>
    </location>
</feature>
<dbReference type="PROSITE" id="PS51846">
    <property type="entry name" value="CNNM"/>
    <property type="match status" value="1"/>
</dbReference>
<evidence type="ECO:0000256" key="7">
    <source>
        <dbReference type="PROSITE-ProRule" id="PRU00703"/>
    </source>
</evidence>
<organism evidence="13 14">
    <name type="scientific">Candidatus Fischerbacteria bacterium RBG_13_37_8</name>
    <dbReference type="NCBI Taxonomy" id="1817863"/>
    <lineage>
        <taxon>Bacteria</taxon>
        <taxon>Candidatus Fischeribacteriota</taxon>
    </lineage>
</organism>
<keyword evidence="3" id="KW-0677">Repeat</keyword>
<sequence length="381" mass="43332">MISLLILVVLLLLSGFFSASEAAFFSANRIKIRHIAKSGDKNAIRMLNFYETPDKILTTILVGNNIVNAAAVSIATYFLSSIIKQGPTLITITTVCMSFLILLFGEISPKTIAVSRADYISLILITPMYYLYTIFSPPIRVLAFIGKMIVRIFGIKEITSSHDITEEEAKTMFSSYAENWQITRIRKKIMQSVFYLKEILVKEIMVPRTDIISIDITYPLQKIINIIQKHGYSRYPIYAESLDNIQGILHVKDILSISQSKSHFKIHDFLRDAYYLPDTATIEDAMRQMQKHKIHVAMIIDEYGGIEGLVTLEDILEEIVGEIHDEYDEEESPFIKPQKGNVWSIDGDASIRELNEILPVKLPEEDHYNTIAGLIFKLADK</sequence>
<reference evidence="13 14" key="1">
    <citation type="journal article" date="2016" name="Nat. Commun.">
        <title>Thousands of microbial genomes shed light on interconnected biogeochemical processes in an aquifer system.</title>
        <authorList>
            <person name="Anantharaman K."/>
            <person name="Brown C.T."/>
            <person name="Hug L.A."/>
            <person name="Sharon I."/>
            <person name="Castelle C.J."/>
            <person name="Probst A.J."/>
            <person name="Thomas B.C."/>
            <person name="Singh A."/>
            <person name="Wilkins M.J."/>
            <person name="Karaoz U."/>
            <person name="Brodie E.L."/>
            <person name="Williams K.H."/>
            <person name="Hubbard S.S."/>
            <person name="Banfield J.F."/>
        </authorList>
    </citation>
    <scope>NUCLEOTIDE SEQUENCE [LARGE SCALE GENOMIC DNA]</scope>
</reference>
<evidence type="ECO:0000259" key="12">
    <source>
        <dbReference type="PROSITE" id="PS51846"/>
    </source>
</evidence>
<accession>A0A1F5VVI5</accession>
<dbReference type="AlphaFoldDB" id="A0A1F5VVI5"/>
<evidence type="ECO:0000256" key="8">
    <source>
        <dbReference type="PROSITE-ProRule" id="PRU01193"/>
    </source>
</evidence>
<keyword evidence="2 8" id="KW-0812">Transmembrane</keyword>
<dbReference type="InterPro" id="IPR005170">
    <property type="entry name" value="Transptr-assoc_dom"/>
</dbReference>
<dbReference type="EMBL" id="MFGW01000053">
    <property type="protein sequence ID" value="OGF67426.1"/>
    <property type="molecule type" value="Genomic_DNA"/>
</dbReference>
<dbReference type="SMART" id="SM00116">
    <property type="entry name" value="CBS"/>
    <property type="match status" value="2"/>
</dbReference>
<feature type="chain" id="PRO_5009522078" description="Hemolysin" evidence="10">
    <location>
        <begin position="20"/>
        <end position="381"/>
    </location>
</feature>
<feature type="domain" description="CNNM transmembrane" evidence="12">
    <location>
        <begin position="1"/>
        <end position="186"/>
    </location>
</feature>
<name>A0A1F5VVI5_9BACT</name>
<evidence type="ECO:0000256" key="5">
    <source>
        <dbReference type="ARBA" id="ARBA00023122"/>
    </source>
</evidence>
<dbReference type="Pfam" id="PF01595">
    <property type="entry name" value="CNNM"/>
    <property type="match status" value="1"/>
</dbReference>
<protein>
    <recommendedName>
        <fullName evidence="15">Hemolysin</fullName>
    </recommendedName>
</protein>
<dbReference type="FunFam" id="3.10.580.10:FF:000002">
    <property type="entry name" value="Magnesium/cobalt efflux protein CorC"/>
    <property type="match status" value="1"/>
</dbReference>
<dbReference type="GO" id="GO:0005886">
    <property type="term" value="C:plasma membrane"/>
    <property type="evidence" value="ECO:0007669"/>
    <property type="project" value="TreeGrafter"/>
</dbReference>
<comment type="subcellular location">
    <subcellularLocation>
        <location evidence="1">Membrane</location>
        <topology evidence="1">Multi-pass membrane protein</topology>
    </subcellularLocation>
</comment>
<dbReference type="SUPFAM" id="SSF56176">
    <property type="entry name" value="FAD-binding/transporter-associated domain-like"/>
    <property type="match status" value="1"/>
</dbReference>
<feature type="non-terminal residue" evidence="13">
    <location>
        <position position="381"/>
    </location>
</feature>
<proteinExistence type="predicted"/>
<evidence type="ECO:0000313" key="14">
    <source>
        <dbReference type="Proteomes" id="UP000178943"/>
    </source>
</evidence>
<dbReference type="InterPro" id="IPR002550">
    <property type="entry name" value="CNNM"/>
</dbReference>
<dbReference type="InterPro" id="IPR044751">
    <property type="entry name" value="Ion_transp-like_CBS"/>
</dbReference>
<dbReference type="InterPro" id="IPR016169">
    <property type="entry name" value="FAD-bd_PCMH_sub2"/>
</dbReference>
<dbReference type="CDD" id="cd04590">
    <property type="entry name" value="CBS_pair_CorC_HlyC_assoc"/>
    <property type="match status" value="1"/>
</dbReference>
<keyword evidence="4 8" id="KW-1133">Transmembrane helix</keyword>
<evidence type="ECO:0000313" key="13">
    <source>
        <dbReference type="EMBL" id="OGF67426.1"/>
    </source>
</evidence>
<evidence type="ECO:0000256" key="6">
    <source>
        <dbReference type="ARBA" id="ARBA00023136"/>
    </source>
</evidence>
<keyword evidence="5 7" id="KW-0129">CBS domain</keyword>
<dbReference type="Pfam" id="PF03471">
    <property type="entry name" value="CorC_HlyC"/>
    <property type="match status" value="1"/>
</dbReference>
<evidence type="ECO:0008006" key="15">
    <source>
        <dbReference type="Google" id="ProtNLM"/>
    </source>
</evidence>
<dbReference type="PROSITE" id="PS51371">
    <property type="entry name" value="CBS"/>
    <property type="match status" value="2"/>
</dbReference>
<dbReference type="PANTHER" id="PTHR22777">
    <property type="entry name" value="HEMOLYSIN-RELATED"/>
    <property type="match status" value="1"/>
</dbReference>
<dbReference type="InterPro" id="IPR000644">
    <property type="entry name" value="CBS_dom"/>
</dbReference>
<evidence type="ECO:0000256" key="9">
    <source>
        <dbReference type="SAM" id="Phobius"/>
    </source>
</evidence>
<feature type="domain" description="CBS" evidence="11">
    <location>
        <begin position="205"/>
        <end position="266"/>
    </location>
</feature>
<comment type="caution">
    <text evidence="13">The sequence shown here is derived from an EMBL/GenBank/DDBJ whole genome shotgun (WGS) entry which is preliminary data.</text>
</comment>
<feature type="transmembrane region" description="Helical" evidence="9">
    <location>
        <begin position="119"/>
        <end position="143"/>
    </location>
</feature>
<dbReference type="GO" id="GO:0050660">
    <property type="term" value="F:flavin adenine dinucleotide binding"/>
    <property type="evidence" value="ECO:0007669"/>
    <property type="project" value="InterPro"/>
</dbReference>
<evidence type="ECO:0000256" key="3">
    <source>
        <dbReference type="ARBA" id="ARBA00022737"/>
    </source>
</evidence>
<feature type="transmembrane region" description="Helical" evidence="9">
    <location>
        <begin position="56"/>
        <end position="79"/>
    </location>
</feature>
<keyword evidence="6 8" id="KW-0472">Membrane</keyword>
<dbReference type="InterPro" id="IPR036318">
    <property type="entry name" value="FAD-bd_PCMH-like_sf"/>
</dbReference>
<evidence type="ECO:0000256" key="2">
    <source>
        <dbReference type="ARBA" id="ARBA00022692"/>
    </source>
</evidence>
<feature type="domain" description="CBS" evidence="11">
    <location>
        <begin position="269"/>
        <end position="326"/>
    </location>
</feature>
<dbReference type="PANTHER" id="PTHR22777:SF17">
    <property type="entry name" value="UPF0053 PROTEIN SLL0260"/>
    <property type="match status" value="1"/>
</dbReference>
<gene>
    <name evidence="13" type="ORF">A2Y62_15830</name>
</gene>
<evidence type="ECO:0000256" key="1">
    <source>
        <dbReference type="ARBA" id="ARBA00004141"/>
    </source>
</evidence>
<dbReference type="SUPFAM" id="SSF54631">
    <property type="entry name" value="CBS-domain pair"/>
    <property type="match status" value="1"/>
</dbReference>
<evidence type="ECO:0000256" key="4">
    <source>
        <dbReference type="ARBA" id="ARBA00022989"/>
    </source>
</evidence>
<dbReference type="Gene3D" id="3.10.580.10">
    <property type="entry name" value="CBS-domain"/>
    <property type="match status" value="1"/>
</dbReference>
<dbReference type="InterPro" id="IPR046342">
    <property type="entry name" value="CBS_dom_sf"/>
</dbReference>
<evidence type="ECO:0000256" key="10">
    <source>
        <dbReference type="SAM" id="SignalP"/>
    </source>
</evidence>